<proteinExistence type="predicted"/>
<keyword evidence="2" id="KW-1185">Reference proteome</keyword>
<comment type="caution">
    <text evidence="1">The sequence shown here is derived from an EMBL/GenBank/DDBJ whole genome shotgun (WGS) entry which is preliminary data.</text>
</comment>
<sequence length="177" mass="19420">MTPNREQHPRRSVHADASAWGEMLSAAYRDIADRTMRDLPIFNDALSVEAIAFRAREGRVVGMMVTPWFMNVVIPMRDGTSQSSPGPGSNLRLRFPAGEIEFTVSDLVPVGSIASYSLFSPMFEFEDMASARATAEAALAALMSPANRAASHGTDAPHISSFDRRHFLHGVLTERRA</sequence>
<dbReference type="InterPro" id="IPR023994">
    <property type="entry name" value="NiFe-hyd_HybE"/>
</dbReference>
<reference evidence="1 2" key="1">
    <citation type="submission" date="2014-03" db="EMBL/GenBank/DDBJ databases">
        <title>Bradyrhizobium valentinum sp. nov., isolated from effective nodules of Lupinus mariae-josephae, a lupine endemic of basic-lime soils in Eastern Spain.</title>
        <authorList>
            <person name="Duran D."/>
            <person name="Rey L."/>
            <person name="Navarro A."/>
            <person name="Busquets A."/>
            <person name="Imperial J."/>
            <person name="Ruiz-Argueso T."/>
        </authorList>
    </citation>
    <scope>NUCLEOTIDE SEQUENCE [LARGE SCALE GENOMIC DNA]</scope>
    <source>
        <strain evidence="1 2">Ro19</strain>
    </source>
</reference>
<dbReference type="AlphaFoldDB" id="A0A0R3MU41"/>
<dbReference type="Pfam" id="PF11939">
    <property type="entry name" value="NiFe-hyd_HybE"/>
    <property type="match status" value="1"/>
</dbReference>
<dbReference type="Gene3D" id="3.30.1460.40">
    <property type="entry name" value="[NiFe]-hydrogenase assembly chaperone, HybE"/>
    <property type="match status" value="1"/>
</dbReference>
<dbReference type="Proteomes" id="UP000052023">
    <property type="component" value="Unassembled WGS sequence"/>
</dbReference>
<name>A0A0R3MU41_9BRAD</name>
<dbReference type="EMBL" id="LLYA01000176">
    <property type="protein sequence ID" value="KRR20758.1"/>
    <property type="molecule type" value="Genomic_DNA"/>
</dbReference>
<dbReference type="NCBIfam" id="TIGR03993">
    <property type="entry name" value="hydrog_HybE"/>
    <property type="match status" value="1"/>
</dbReference>
<accession>A0A0R3MU41</accession>
<organism evidence="1 2">
    <name type="scientific">Bradyrhizobium retamae</name>
    <dbReference type="NCBI Taxonomy" id="1300035"/>
    <lineage>
        <taxon>Bacteria</taxon>
        <taxon>Pseudomonadati</taxon>
        <taxon>Pseudomonadota</taxon>
        <taxon>Alphaproteobacteria</taxon>
        <taxon>Hyphomicrobiales</taxon>
        <taxon>Nitrobacteraceae</taxon>
        <taxon>Bradyrhizobium</taxon>
    </lineage>
</organism>
<protein>
    <submittedName>
        <fullName evidence="1">Hydrogenase formation protein HupJ</fullName>
    </submittedName>
</protein>
<dbReference type="InterPro" id="IPR038530">
    <property type="entry name" value="NiFe-hyd_HybE_sf"/>
</dbReference>
<dbReference type="RefSeq" id="WP_057846086.1">
    <property type="nucleotide sequence ID" value="NZ_LLYA01000176.1"/>
</dbReference>
<gene>
    <name evidence="1" type="ORF">CQ13_31980</name>
</gene>
<dbReference type="OrthoDB" id="9808980at2"/>
<evidence type="ECO:0000313" key="2">
    <source>
        <dbReference type="Proteomes" id="UP000052023"/>
    </source>
</evidence>
<evidence type="ECO:0000313" key="1">
    <source>
        <dbReference type="EMBL" id="KRR20758.1"/>
    </source>
</evidence>